<name>A0ABM0T1K6_CAMSA</name>
<evidence type="ECO:0000259" key="3">
    <source>
        <dbReference type="PROSITE" id="PS50222"/>
    </source>
</evidence>
<feature type="compositionally biased region" description="Basic and acidic residues" evidence="2">
    <location>
        <begin position="59"/>
        <end position="69"/>
    </location>
</feature>
<feature type="compositionally biased region" description="Acidic residues" evidence="2">
    <location>
        <begin position="70"/>
        <end position="79"/>
    </location>
</feature>
<dbReference type="SMART" id="SM00054">
    <property type="entry name" value="EFh"/>
    <property type="match status" value="1"/>
</dbReference>
<gene>
    <name evidence="5" type="primary">LOC104705272</name>
</gene>
<keyword evidence="1" id="KW-0106">Calcium</keyword>
<dbReference type="RefSeq" id="XP_010419545.1">
    <property type="nucleotide sequence ID" value="XM_010421243.2"/>
</dbReference>
<feature type="region of interest" description="Disordered" evidence="2">
    <location>
        <begin position="129"/>
        <end position="153"/>
    </location>
</feature>
<organism evidence="4 5">
    <name type="scientific">Camelina sativa</name>
    <name type="common">False flax</name>
    <name type="synonym">Myagrum sativum</name>
    <dbReference type="NCBI Taxonomy" id="90675"/>
    <lineage>
        <taxon>Eukaryota</taxon>
        <taxon>Viridiplantae</taxon>
        <taxon>Streptophyta</taxon>
        <taxon>Embryophyta</taxon>
        <taxon>Tracheophyta</taxon>
        <taxon>Spermatophyta</taxon>
        <taxon>Magnoliopsida</taxon>
        <taxon>eudicotyledons</taxon>
        <taxon>Gunneridae</taxon>
        <taxon>Pentapetalae</taxon>
        <taxon>rosids</taxon>
        <taxon>malvids</taxon>
        <taxon>Brassicales</taxon>
        <taxon>Brassicaceae</taxon>
        <taxon>Camelineae</taxon>
        <taxon>Camelina</taxon>
    </lineage>
</organism>
<proteinExistence type="predicted"/>
<dbReference type="InterPro" id="IPR011992">
    <property type="entry name" value="EF-hand-dom_pair"/>
</dbReference>
<feature type="domain" description="EF-hand" evidence="3">
    <location>
        <begin position="198"/>
        <end position="233"/>
    </location>
</feature>
<accession>A0ABM0T1K6</accession>
<feature type="region of interest" description="Disordered" evidence="2">
    <location>
        <begin position="39"/>
        <end position="102"/>
    </location>
</feature>
<evidence type="ECO:0000256" key="2">
    <source>
        <dbReference type="SAM" id="MobiDB-lite"/>
    </source>
</evidence>
<keyword evidence="4" id="KW-1185">Reference proteome</keyword>
<dbReference type="Pfam" id="PF13499">
    <property type="entry name" value="EF-hand_7"/>
    <property type="match status" value="1"/>
</dbReference>
<dbReference type="GeneID" id="104705272"/>
<dbReference type="InterPro" id="IPR018247">
    <property type="entry name" value="EF_Hand_1_Ca_BS"/>
</dbReference>
<evidence type="ECO:0000313" key="5">
    <source>
        <dbReference type="RefSeq" id="XP_010419545.1"/>
    </source>
</evidence>
<dbReference type="PROSITE" id="PS50222">
    <property type="entry name" value="EF_HAND_2"/>
    <property type="match status" value="1"/>
</dbReference>
<feature type="region of interest" description="Disordered" evidence="2">
    <location>
        <begin position="1"/>
        <end position="22"/>
    </location>
</feature>
<reference evidence="5" key="2">
    <citation type="submission" date="2025-08" db="UniProtKB">
        <authorList>
            <consortium name="RefSeq"/>
        </authorList>
    </citation>
    <scope>IDENTIFICATION</scope>
    <source>
        <tissue evidence="5">Leaf</tissue>
    </source>
</reference>
<dbReference type="InterPro" id="IPR002048">
    <property type="entry name" value="EF_hand_dom"/>
</dbReference>
<sequence>MASSSRESGEPKGTISEYEKRRFSRIAENNARLEALGIFKSAKALSSPPPNSRKRRATNPKEDDDYRPLDDEDDEDEDFLGNSTCKRKNNKASPSPSKTKRSLLLSNKNLNTTGDDDTDDDFDKAIALSLQARGSPPTNQDSSSATKKKKHQPVEFMSKMQMTDDELLIYFYQFDEAGKGFITLRDVANMATVHDFTWTEEELQDMIRCFDMDKDGKLSLDDFRKIATRCRMLKKESS</sequence>
<reference evidence="4" key="1">
    <citation type="journal article" date="2014" name="Nat. Commun.">
        <title>The emerging biofuel crop Camelina sativa retains a highly undifferentiated hexaploid genome structure.</title>
        <authorList>
            <person name="Kagale S."/>
            <person name="Koh C."/>
            <person name="Nixon J."/>
            <person name="Bollina V."/>
            <person name="Clarke W.E."/>
            <person name="Tuteja R."/>
            <person name="Spillane C."/>
            <person name="Robinson S.J."/>
            <person name="Links M.G."/>
            <person name="Clarke C."/>
            <person name="Higgins E.E."/>
            <person name="Huebert T."/>
            <person name="Sharpe A.G."/>
            <person name="Parkin I.A."/>
        </authorList>
    </citation>
    <scope>NUCLEOTIDE SEQUENCE [LARGE SCALE GENOMIC DNA]</scope>
    <source>
        <strain evidence="4">cv. DH55</strain>
    </source>
</reference>
<dbReference type="SUPFAM" id="SSF47473">
    <property type="entry name" value="EF-hand"/>
    <property type="match status" value="1"/>
</dbReference>
<protein>
    <submittedName>
        <fullName evidence="5">Probable calcium-binding protein CML18</fullName>
    </submittedName>
</protein>
<dbReference type="Proteomes" id="UP000694864">
    <property type="component" value="Chromosome 8"/>
</dbReference>
<dbReference type="Gene3D" id="1.10.238.10">
    <property type="entry name" value="EF-hand"/>
    <property type="match status" value="1"/>
</dbReference>
<evidence type="ECO:0000313" key="4">
    <source>
        <dbReference type="Proteomes" id="UP000694864"/>
    </source>
</evidence>
<dbReference type="CDD" id="cd00051">
    <property type="entry name" value="EFh"/>
    <property type="match status" value="1"/>
</dbReference>
<dbReference type="PROSITE" id="PS00018">
    <property type="entry name" value="EF_HAND_1"/>
    <property type="match status" value="1"/>
</dbReference>
<feature type="compositionally biased region" description="Polar residues" evidence="2">
    <location>
        <begin position="136"/>
        <end position="145"/>
    </location>
</feature>
<evidence type="ECO:0000256" key="1">
    <source>
        <dbReference type="ARBA" id="ARBA00022837"/>
    </source>
</evidence>